<dbReference type="InterPro" id="IPR000183">
    <property type="entry name" value="Orn/DAP/Arg_de-COase"/>
</dbReference>
<dbReference type="InterPro" id="IPR022644">
    <property type="entry name" value="De-COase2_N"/>
</dbReference>
<dbReference type="GO" id="GO:0004586">
    <property type="term" value="F:ornithine decarboxylase activity"/>
    <property type="evidence" value="ECO:0007669"/>
    <property type="project" value="TreeGrafter"/>
</dbReference>
<dbReference type="AlphaFoldDB" id="A0A2D3ULN6"/>
<dbReference type="OrthoDB" id="5034579at2759"/>
<dbReference type="InterPro" id="IPR002433">
    <property type="entry name" value="Orn_de-COase"/>
</dbReference>
<comment type="cofactor">
    <cofactor evidence="1 6">
        <name>pyridoxal 5'-phosphate</name>
        <dbReference type="ChEBI" id="CHEBI:597326"/>
    </cofactor>
</comment>
<dbReference type="CDD" id="cd00622">
    <property type="entry name" value="PLPDE_III_ODC"/>
    <property type="match status" value="1"/>
</dbReference>
<dbReference type="PRINTS" id="PR01179">
    <property type="entry name" value="ODADCRBXLASE"/>
</dbReference>
<feature type="domain" description="Orn/DAP/Arg decarboxylase 2 N-terminal" evidence="10">
    <location>
        <begin position="1"/>
        <end position="224"/>
    </location>
</feature>
<keyword evidence="4 6" id="KW-0663">Pyridoxal phosphate</keyword>
<evidence type="ECO:0000256" key="6">
    <source>
        <dbReference type="PIRSR" id="PIRSR600183-50"/>
    </source>
</evidence>
<comment type="similarity">
    <text evidence="2 7">Belongs to the Orn/Lys/Arg decarboxylase class-II family.</text>
</comment>
<evidence type="ECO:0000256" key="2">
    <source>
        <dbReference type="ARBA" id="ARBA00008872"/>
    </source>
</evidence>
<dbReference type="InterPro" id="IPR029066">
    <property type="entry name" value="PLP-binding_barrel"/>
</dbReference>
<reference evidence="11 12" key="1">
    <citation type="submission" date="2016-03" db="EMBL/GenBank/DDBJ databases">
        <authorList>
            <person name="Ploux O."/>
        </authorList>
    </citation>
    <scope>NUCLEOTIDE SEQUENCE [LARGE SCALE GENOMIC DNA]</scope>
    <source>
        <strain evidence="11 12">URUG2</strain>
    </source>
</reference>
<feature type="active site" description="Proton donor" evidence="6">
    <location>
        <position position="302"/>
    </location>
</feature>
<evidence type="ECO:0000256" key="5">
    <source>
        <dbReference type="ARBA" id="ARBA00023239"/>
    </source>
</evidence>
<protein>
    <recommendedName>
        <fullName evidence="13">Ornithine decarboxylase</fullName>
    </recommendedName>
</protein>
<evidence type="ECO:0000313" key="12">
    <source>
        <dbReference type="Proteomes" id="UP000225277"/>
    </source>
</evidence>
<dbReference type="EMBL" id="FJUY01000001">
    <property type="protein sequence ID" value="CZT15222.1"/>
    <property type="molecule type" value="Genomic_DNA"/>
</dbReference>
<evidence type="ECO:0000313" key="11">
    <source>
        <dbReference type="EMBL" id="CZT15222.1"/>
    </source>
</evidence>
<dbReference type="Gene3D" id="2.40.37.10">
    <property type="entry name" value="Lyase, Ornithine Decarboxylase, Chain A, domain 1"/>
    <property type="match status" value="1"/>
</dbReference>
<keyword evidence="5" id="KW-0456">Lyase</keyword>
<dbReference type="SUPFAM" id="SSF50621">
    <property type="entry name" value="Alanine racemase C-terminal domain-like"/>
    <property type="match status" value="1"/>
</dbReference>
<keyword evidence="12" id="KW-1185">Reference proteome</keyword>
<dbReference type="PANTHER" id="PTHR11482">
    <property type="entry name" value="ARGININE/DIAMINOPIMELATE/ORNITHINE DECARBOXYLASE"/>
    <property type="match status" value="1"/>
</dbReference>
<dbReference type="FunFam" id="3.20.20.10:FF:000008">
    <property type="entry name" value="Ornithine decarboxylase"/>
    <property type="match status" value="1"/>
</dbReference>
<evidence type="ECO:0000256" key="8">
    <source>
        <dbReference type="SAM" id="MobiDB-lite"/>
    </source>
</evidence>
<dbReference type="PRINTS" id="PR01182">
    <property type="entry name" value="ORNDCRBXLASE"/>
</dbReference>
<evidence type="ECO:0000259" key="9">
    <source>
        <dbReference type="Pfam" id="PF00278"/>
    </source>
</evidence>
<dbReference type="GeneID" id="35596405"/>
<organism evidence="11 12">
    <name type="scientific">Ramularia collo-cygni</name>
    <dbReference type="NCBI Taxonomy" id="112498"/>
    <lineage>
        <taxon>Eukaryota</taxon>
        <taxon>Fungi</taxon>
        <taxon>Dikarya</taxon>
        <taxon>Ascomycota</taxon>
        <taxon>Pezizomycotina</taxon>
        <taxon>Dothideomycetes</taxon>
        <taxon>Dothideomycetidae</taxon>
        <taxon>Mycosphaerellales</taxon>
        <taxon>Mycosphaerellaceae</taxon>
        <taxon>Ramularia</taxon>
    </lineage>
</organism>
<evidence type="ECO:0000256" key="4">
    <source>
        <dbReference type="ARBA" id="ARBA00022898"/>
    </source>
</evidence>
<dbReference type="STRING" id="112498.A0A2D3ULN6"/>
<dbReference type="GO" id="GO:0005737">
    <property type="term" value="C:cytoplasm"/>
    <property type="evidence" value="ECO:0007669"/>
    <property type="project" value="TreeGrafter"/>
</dbReference>
<dbReference type="GO" id="GO:0033387">
    <property type="term" value="P:putrescine biosynthetic process from arginine, via ornithine"/>
    <property type="evidence" value="ECO:0007669"/>
    <property type="project" value="TreeGrafter"/>
</dbReference>
<feature type="domain" description="Orn/DAP/Arg decarboxylase 2 C-terminal" evidence="9">
    <location>
        <begin position="226"/>
        <end position="330"/>
    </location>
</feature>
<dbReference type="Pfam" id="PF02784">
    <property type="entry name" value="Orn_Arg_deC_N"/>
    <property type="match status" value="1"/>
</dbReference>
<dbReference type="PANTHER" id="PTHR11482:SF6">
    <property type="entry name" value="ORNITHINE DECARBOXYLASE 1-RELATED"/>
    <property type="match status" value="1"/>
</dbReference>
<evidence type="ECO:0000256" key="7">
    <source>
        <dbReference type="RuleBase" id="RU003737"/>
    </source>
</evidence>
<name>A0A2D3ULN6_9PEZI</name>
<dbReference type="RefSeq" id="XP_023622119.1">
    <property type="nucleotide sequence ID" value="XM_023766351.1"/>
</dbReference>
<evidence type="ECO:0000256" key="3">
    <source>
        <dbReference type="ARBA" id="ARBA00022793"/>
    </source>
</evidence>
<dbReference type="Gene3D" id="3.20.20.10">
    <property type="entry name" value="Alanine racemase"/>
    <property type="match status" value="1"/>
</dbReference>
<dbReference type="Pfam" id="PF00278">
    <property type="entry name" value="Orn_DAP_Arg_deC"/>
    <property type="match status" value="1"/>
</dbReference>
<accession>A0A2D3ULN6</accession>
<dbReference type="Proteomes" id="UP000225277">
    <property type="component" value="Unassembled WGS sequence"/>
</dbReference>
<evidence type="ECO:0000256" key="1">
    <source>
        <dbReference type="ARBA" id="ARBA00001933"/>
    </source>
</evidence>
<proteinExistence type="inferred from homology"/>
<evidence type="ECO:0000259" key="10">
    <source>
        <dbReference type="Pfam" id="PF02784"/>
    </source>
</evidence>
<dbReference type="InterPro" id="IPR009006">
    <property type="entry name" value="Ala_racemase/Decarboxylase_C"/>
</dbReference>
<keyword evidence="3" id="KW-0210">Decarboxylase</keyword>
<feature type="modified residue" description="N6-(pyridoxal phosphate)lysine" evidence="6">
    <location>
        <position position="2"/>
    </location>
</feature>
<sequence length="702" mass="77970">MKCNPDAGLISELASLDVNFDCASISEMKDVLEKGIPAKRIVFSNPIKSASAIRFAGENGVETLVFDNFEELCKIQHHAPGANLLLRIVADDPTAAIKLDSKFGATVEEAQDLLEAAAAMNMTCIGICFHIGTFRADYMAFFLTSSQGTGSRDPTAFTRAIENAGKLLDFAVTLGHPVKVLDVGGGFTGTNFAKSASAIRNAANDLAHRHPSVDIIAEPGRLFTESIFSLAVQVIGQRQTPASKGGVPTARLYLNDGVYGNFMATILEHEVYKPAMILHKGTAVNVQSCKGRFAYSLWGPTCDSLDLVADTVLMSHEVEVGDWLIFQNMGAYTSACRTEFNGFCNSGNTFYLRLGVPRPDEAPAEEQAIAGQPSSRSRIIDVITDYYRFLTRLPHIDPSDLVFPPEPEGWQTINEVELRARGRTDETIEILRRLPYLRNPDLPIRTAHNITNDSLSIAYCDGELEPAWVHDQQPTPGHIIWLTTQTNKEGHYLLLDTKLGTITTWNPIYPGPPLPDSILDEDSLELQDRWMNYATLPVGDFFDICRRRYEKLIWIPVPGLKDNNSRGTAHHLARIMTRGFEDDYLYSDDEYDMSEDESSDGSSSEDAVDDDEGNISNIEIDQLMADAGADGQYAVEELANRPDPSPEAGVITAHRNEEEYETDVAFEDVPAGMKQMWQDTKDTYYIYKRNGWPADDYDRERF</sequence>
<feature type="region of interest" description="Disordered" evidence="8">
    <location>
        <begin position="591"/>
        <end position="612"/>
    </location>
</feature>
<dbReference type="InterPro" id="IPR022643">
    <property type="entry name" value="De-COase2_C"/>
</dbReference>
<evidence type="ECO:0008006" key="13">
    <source>
        <dbReference type="Google" id="ProtNLM"/>
    </source>
</evidence>
<dbReference type="SUPFAM" id="SSF51419">
    <property type="entry name" value="PLP-binding barrel"/>
    <property type="match status" value="1"/>
</dbReference>
<gene>
    <name evidence="11" type="ORF">RCC_01097</name>
</gene>